<dbReference type="FunFam" id="3.30.160.60:FF:001301">
    <property type="entry name" value="Blast:Protein hunchback"/>
    <property type="match status" value="1"/>
</dbReference>
<feature type="region of interest" description="Disordered" evidence="11">
    <location>
        <begin position="127"/>
        <end position="153"/>
    </location>
</feature>
<dbReference type="PROSITE" id="PS00028">
    <property type="entry name" value="ZINC_FINGER_C2H2_1"/>
    <property type="match status" value="3"/>
</dbReference>
<evidence type="ECO:0000256" key="10">
    <source>
        <dbReference type="PROSITE-ProRule" id="PRU00042"/>
    </source>
</evidence>
<feature type="region of interest" description="Disordered" evidence="11">
    <location>
        <begin position="620"/>
        <end position="656"/>
    </location>
</feature>
<dbReference type="SUPFAM" id="SSF57667">
    <property type="entry name" value="beta-beta-alpha zinc fingers"/>
    <property type="match status" value="2"/>
</dbReference>
<evidence type="ECO:0000256" key="4">
    <source>
        <dbReference type="ARBA" id="ARBA00022723"/>
    </source>
</evidence>
<feature type="compositionally biased region" description="Polar residues" evidence="11">
    <location>
        <begin position="35"/>
        <end position="47"/>
    </location>
</feature>
<feature type="region of interest" description="Disordered" evidence="11">
    <location>
        <begin position="1"/>
        <end position="57"/>
    </location>
</feature>
<evidence type="ECO:0000259" key="12">
    <source>
        <dbReference type="PROSITE" id="PS50157"/>
    </source>
</evidence>
<keyword evidence="13" id="KW-1185">Reference proteome</keyword>
<keyword evidence="6 10" id="KW-0863">Zinc-finger</keyword>
<feature type="domain" description="C2H2-type" evidence="12">
    <location>
        <begin position="756"/>
        <end position="783"/>
    </location>
</feature>
<evidence type="ECO:0000256" key="5">
    <source>
        <dbReference type="ARBA" id="ARBA00022737"/>
    </source>
</evidence>
<feature type="compositionally biased region" description="Polar residues" evidence="11">
    <location>
        <begin position="289"/>
        <end position="298"/>
    </location>
</feature>
<dbReference type="SMART" id="SM00355">
    <property type="entry name" value="ZnF_C2H2"/>
    <property type="match status" value="9"/>
</dbReference>
<evidence type="ECO:0000256" key="1">
    <source>
        <dbReference type="ARBA" id="ARBA00004123"/>
    </source>
</evidence>
<evidence type="ECO:0000256" key="9">
    <source>
        <dbReference type="ARBA" id="ARBA00023242"/>
    </source>
</evidence>
<dbReference type="PANTHER" id="PTHR24392:SF49">
    <property type="entry name" value="PROTEIN HUNCHBACK"/>
    <property type="match status" value="1"/>
</dbReference>
<feature type="domain" description="C2H2-type" evidence="12">
    <location>
        <begin position="345"/>
        <end position="372"/>
    </location>
</feature>
<keyword evidence="4" id="KW-0479">Metal-binding</keyword>
<evidence type="ECO:0000256" key="8">
    <source>
        <dbReference type="ARBA" id="ARBA00023125"/>
    </source>
</evidence>
<dbReference type="GO" id="GO:0008270">
    <property type="term" value="F:zinc ion binding"/>
    <property type="evidence" value="ECO:0007669"/>
    <property type="project" value="UniProtKB-KW"/>
</dbReference>
<proteinExistence type="inferred from homology"/>
<dbReference type="Proteomes" id="UP000095281">
    <property type="component" value="Unplaced"/>
</dbReference>
<dbReference type="GO" id="GO:0005634">
    <property type="term" value="C:nucleus"/>
    <property type="evidence" value="ECO:0007669"/>
    <property type="project" value="UniProtKB-SubCell"/>
</dbReference>
<feature type="region of interest" description="Disordered" evidence="11">
    <location>
        <begin position="438"/>
        <end position="470"/>
    </location>
</feature>
<accession>A0A1I8AZB9</accession>
<sequence length="809" mass="89978">MLSNIARPTPVSAADLGSTPQNHNISGPSVEDDSIQTNQSQQKTSRTYFRPPGLGPDSGECPDDVKVCPHCGFSCSSQFHYNSHMNTHTIQQCVICDFQSRTQGRLKKHIQHNHTPEERLAAGILNSTPSTARNNNIPPTPPTPTQTNNNSPMSVNNNEKIGNIQNEILNNLNTSEGTTLMETNKLESLQSILNNNTLTQQFSNSTDALLKICTDAISNNGPNEKSFNSPQIGDLGPTAFDQFRALAERQAANLLATSTANSLGFVGDVDQEMALVDDGSEISPEEYHQQNNNSKQPETSTTTTTNNRRAGKPKQYKCKQCPHLSHSKKEQWAHARLHIPKQKQLCCDICDFVTEYKHHLEYHYRNHNGQKPFKCSTCAYTCVNKSMLNSHMKSHTPNFQHKCQDCTYQTKYGHSLKMHLRKYNHKCVPGTGGELFDSSDSHGEGAVTPAIGDRPENASSSSASKEESFEIGNHQNYLAKSDDLALLKSPSTPHHDLVVQPLVNNPELDLASQHHFILQQQIEQMHELICNAVVNCPHCNFSTGNIDEMNQHLFLHLIATHQQMPQQIGNEQEALASIYHRLTTQLHQELIPPPSDTPSSTLLSQELPAAAAALQITQETEENNVKEENNQNKYLKTPTNNNMDISSVKTPPTSSSNNNELFGFNNGEENILIQQQNEDSEGIAKPIPSSQHGLFSPSLITTTNFPINSNDILSNFGASPSPSVLINNNNDQNLLNSDKSKYSNEQNNDSISSLPFYCQQCDIAFRDAVLYQLHRGYHSIENPFKCNRCGQISNTALEFNLHLYQAKHE</sequence>
<keyword evidence="8" id="KW-0238">DNA-binding</keyword>
<feature type="region of interest" description="Disordered" evidence="11">
    <location>
        <begin position="284"/>
        <end position="315"/>
    </location>
</feature>
<dbReference type="PROSITE" id="PS50157">
    <property type="entry name" value="ZINC_FINGER_C2H2_2"/>
    <property type="match status" value="3"/>
</dbReference>
<evidence type="ECO:0000256" key="2">
    <source>
        <dbReference type="ARBA" id="ARBA00007746"/>
    </source>
</evidence>
<dbReference type="GO" id="GO:0035282">
    <property type="term" value="P:segmentation"/>
    <property type="evidence" value="ECO:0007669"/>
    <property type="project" value="UniProtKB-KW"/>
</dbReference>
<dbReference type="GO" id="GO:0040034">
    <property type="term" value="P:regulation of development, heterochronic"/>
    <property type="evidence" value="ECO:0007669"/>
    <property type="project" value="UniProtKB-ARBA"/>
</dbReference>
<reference evidence="14" key="1">
    <citation type="submission" date="2016-11" db="UniProtKB">
        <authorList>
            <consortium name="WormBaseParasite"/>
        </authorList>
    </citation>
    <scope>IDENTIFICATION</scope>
</reference>
<evidence type="ECO:0000313" key="14">
    <source>
        <dbReference type="WBParaSite" id="MhA1_Contig1157.frz3.gene1"/>
    </source>
</evidence>
<dbReference type="PANTHER" id="PTHR24392">
    <property type="entry name" value="ZINC FINGER PROTEIN"/>
    <property type="match status" value="1"/>
</dbReference>
<dbReference type="FunFam" id="3.30.160.60:FF:002883">
    <property type="entry name" value="Hunchback-like protein"/>
    <property type="match status" value="1"/>
</dbReference>
<protein>
    <submittedName>
        <fullName evidence="14">Protein hunchback</fullName>
    </submittedName>
</protein>
<dbReference type="InterPro" id="IPR013087">
    <property type="entry name" value="Znf_C2H2_type"/>
</dbReference>
<evidence type="ECO:0000256" key="7">
    <source>
        <dbReference type="ARBA" id="ARBA00022833"/>
    </source>
</evidence>
<comment type="similarity">
    <text evidence="2">Belongs to the hunchback C2H2-type zinc-finger protein family.</text>
</comment>
<dbReference type="Gene3D" id="3.30.160.60">
    <property type="entry name" value="Classic Zinc Finger"/>
    <property type="match status" value="4"/>
</dbReference>
<comment type="subcellular location">
    <subcellularLocation>
        <location evidence="1">Nucleus</location>
    </subcellularLocation>
</comment>
<feature type="domain" description="C2H2-type" evidence="12">
    <location>
        <begin position="373"/>
        <end position="400"/>
    </location>
</feature>
<dbReference type="WBParaSite" id="MhA1_Contig1157.frz3.gene1">
    <property type="protein sequence ID" value="MhA1_Contig1157.frz3.gene1"/>
    <property type="gene ID" value="MhA1_Contig1157.frz3.gene1"/>
</dbReference>
<dbReference type="AlphaFoldDB" id="A0A1I8AZB9"/>
<keyword evidence="9" id="KW-0539">Nucleus</keyword>
<feature type="compositionally biased region" description="Polar residues" evidence="11">
    <location>
        <begin position="18"/>
        <end position="27"/>
    </location>
</feature>
<dbReference type="InterPro" id="IPR036236">
    <property type="entry name" value="Znf_C2H2_sf"/>
</dbReference>
<keyword evidence="5" id="KW-0677">Repeat</keyword>
<keyword evidence="7" id="KW-0862">Zinc</keyword>
<keyword evidence="3" id="KW-0217">Developmental protein</keyword>
<evidence type="ECO:0000256" key="11">
    <source>
        <dbReference type="SAM" id="MobiDB-lite"/>
    </source>
</evidence>
<dbReference type="GO" id="GO:0000122">
    <property type="term" value="P:negative regulation of transcription by RNA polymerase II"/>
    <property type="evidence" value="ECO:0007669"/>
    <property type="project" value="UniProtKB-ARBA"/>
</dbReference>
<evidence type="ECO:0000313" key="13">
    <source>
        <dbReference type="Proteomes" id="UP000095281"/>
    </source>
</evidence>
<dbReference type="GO" id="GO:0000977">
    <property type="term" value="F:RNA polymerase II transcription regulatory region sequence-specific DNA binding"/>
    <property type="evidence" value="ECO:0007669"/>
    <property type="project" value="UniProtKB-ARBA"/>
</dbReference>
<dbReference type="OMA" id="EYHYRNH"/>
<feature type="compositionally biased region" description="Polar residues" evidence="11">
    <location>
        <begin position="637"/>
        <end position="653"/>
    </location>
</feature>
<name>A0A1I8AZB9_MELHA</name>
<organism evidence="13 14">
    <name type="scientific">Meloidogyne hapla</name>
    <name type="common">Root-knot nematode worm</name>
    <dbReference type="NCBI Taxonomy" id="6305"/>
    <lineage>
        <taxon>Eukaryota</taxon>
        <taxon>Metazoa</taxon>
        <taxon>Ecdysozoa</taxon>
        <taxon>Nematoda</taxon>
        <taxon>Chromadorea</taxon>
        <taxon>Rhabditida</taxon>
        <taxon>Tylenchina</taxon>
        <taxon>Tylenchomorpha</taxon>
        <taxon>Tylenchoidea</taxon>
        <taxon>Meloidogynidae</taxon>
        <taxon>Meloidogyninae</taxon>
        <taxon>Meloidogyne</taxon>
    </lineage>
</organism>
<evidence type="ECO:0000256" key="6">
    <source>
        <dbReference type="ARBA" id="ARBA00022771"/>
    </source>
</evidence>
<evidence type="ECO:0000256" key="3">
    <source>
        <dbReference type="ARBA" id="ARBA00022473"/>
    </source>
</evidence>